<dbReference type="HOGENOM" id="CLU_2001813_0_0_10"/>
<reference evidence="3" key="1">
    <citation type="journal article" date="2011" name="Stand. Genomic Sci.">
        <title>Non-contiguous finished genome sequence of the opportunistic oral pathogen Prevotella multisaccharivorax type strain (PPPA20).</title>
        <authorList>
            <person name="Pati A."/>
            <person name="Gronow S."/>
            <person name="Lu M."/>
            <person name="Lapidus A."/>
            <person name="Nolan M."/>
            <person name="Lucas S."/>
            <person name="Hammon N."/>
            <person name="Deshpande S."/>
            <person name="Cheng J.F."/>
            <person name="Tapia R."/>
            <person name="Han C."/>
            <person name="Goodwin L."/>
            <person name="Pitluck S."/>
            <person name="Liolios K."/>
            <person name="Pagani I."/>
            <person name="Mavromatis K."/>
            <person name="Mikhailova N."/>
            <person name="Huntemann M."/>
            <person name="Chen A."/>
            <person name="Palaniappan K."/>
            <person name="Land M."/>
            <person name="Hauser L."/>
            <person name="Detter J.C."/>
            <person name="Brambilla E.M."/>
            <person name="Rohde M."/>
            <person name="Goker M."/>
            <person name="Woyke T."/>
            <person name="Bristow J."/>
            <person name="Eisen J.A."/>
            <person name="Markowitz V."/>
            <person name="Hugenholtz P."/>
            <person name="Kyrpides N.C."/>
            <person name="Klenk H.P."/>
            <person name="Ivanova N."/>
        </authorList>
    </citation>
    <scope>NUCLEOTIDE SEQUENCE [LARGE SCALE GENOMIC DNA]</scope>
    <source>
        <strain evidence="3">DSM 17128</strain>
    </source>
</reference>
<dbReference type="OrthoDB" id="1073260at2"/>
<feature type="chain" id="PRO_5003375811" description="Lipoprotein" evidence="1">
    <location>
        <begin position="19"/>
        <end position="123"/>
    </location>
</feature>
<evidence type="ECO:0008006" key="4">
    <source>
        <dbReference type="Google" id="ProtNLM"/>
    </source>
</evidence>
<dbReference type="Proteomes" id="UP000002772">
    <property type="component" value="Unassembled WGS sequence"/>
</dbReference>
<keyword evidence="3" id="KW-1185">Reference proteome</keyword>
<dbReference type="RefSeq" id="WP_007575813.1">
    <property type="nucleotide sequence ID" value="NZ_BPTS01000002.1"/>
</dbReference>
<protein>
    <recommendedName>
        <fullName evidence="4">Lipoprotein</fullName>
    </recommendedName>
</protein>
<dbReference type="PROSITE" id="PS51257">
    <property type="entry name" value="PROKAR_LIPOPROTEIN"/>
    <property type="match status" value="1"/>
</dbReference>
<dbReference type="EMBL" id="GL945017">
    <property type="protein sequence ID" value="EGN57929.1"/>
    <property type="molecule type" value="Genomic_DNA"/>
</dbReference>
<evidence type="ECO:0000256" key="1">
    <source>
        <dbReference type="SAM" id="SignalP"/>
    </source>
</evidence>
<gene>
    <name evidence="2" type="ORF">Premu_2575</name>
</gene>
<dbReference type="AlphaFoldDB" id="F8NB21"/>
<feature type="signal peptide" evidence="1">
    <location>
        <begin position="1"/>
        <end position="18"/>
    </location>
</feature>
<accession>F8NB21</accession>
<keyword evidence="1" id="KW-0732">Signal</keyword>
<proteinExistence type="predicted"/>
<evidence type="ECO:0000313" key="3">
    <source>
        <dbReference type="Proteomes" id="UP000002772"/>
    </source>
</evidence>
<sequence>MKREIYLISLLLSLLLVACGSTDNYGYPSHITFEKDGGTKVCSGTSGCYQVEIHDYNGDGNTTYSKGENDTIIATYDWLTVKFRLYTEVLKITALPNTTGKKRTLYLSGMVNDFSADIKVTQH</sequence>
<name>F8NB21_9BACT</name>
<organism evidence="2 3">
    <name type="scientific">Hallella multisaccharivorax DSM 17128</name>
    <dbReference type="NCBI Taxonomy" id="688246"/>
    <lineage>
        <taxon>Bacteria</taxon>
        <taxon>Pseudomonadati</taxon>
        <taxon>Bacteroidota</taxon>
        <taxon>Bacteroidia</taxon>
        <taxon>Bacteroidales</taxon>
        <taxon>Prevotellaceae</taxon>
        <taxon>Hallella</taxon>
    </lineage>
</organism>
<evidence type="ECO:0000313" key="2">
    <source>
        <dbReference type="EMBL" id="EGN57929.1"/>
    </source>
</evidence>